<keyword evidence="4 7" id="KW-0472">Membrane</keyword>
<sequence length="459" mass="48931">MLPLSLGSLEAENQLLFAITVALLVIASVSVSLRSLVRSLILKQFGWDDWAILAAHALYIATCALTLALINTQESIELTQEGPTAANIKLLVRFHNACYVATMITAKVSLGVFFYSLFTGTTHQYQRYLVVASIAIPSVVGVIYLGMTLFSCTASVSLLFVDNCDMQGTYTDLSIIWTALNSGSDLILSTLAVMALLRSKLPSFAKFSAAALLVLGTTGGLASILRLVSQIMAQSDPLQGIVLARWSNTEAGLCIIAASLVTLRPLFGQAVSKRLSRLSGWNWASKEGGTGFSTTSVSSAGPSRANSFFSRNKSVSRSKSRSKSFSATMTNRSIRSVRSQRSGRSRRPSCDPFVEYIDSNAGQSVATAAQESDAVRMPSTIADPGGLLAMEEVKFGEGGGWGKFGDVVVTLEVDVSAEEKKRTKSVCFGPDVEKGAGSSNGGGLLMPQRPAFVRTRSAR</sequence>
<organism evidence="9 10">
    <name type="scientific">Elsinoe australis</name>
    <dbReference type="NCBI Taxonomy" id="40998"/>
    <lineage>
        <taxon>Eukaryota</taxon>
        <taxon>Fungi</taxon>
        <taxon>Dikarya</taxon>
        <taxon>Ascomycota</taxon>
        <taxon>Pezizomycotina</taxon>
        <taxon>Dothideomycetes</taxon>
        <taxon>Dothideomycetidae</taxon>
        <taxon>Myriangiales</taxon>
        <taxon>Elsinoaceae</taxon>
        <taxon>Elsinoe</taxon>
    </lineage>
</organism>
<keyword evidence="2 7" id="KW-0812">Transmembrane</keyword>
<evidence type="ECO:0000256" key="5">
    <source>
        <dbReference type="ARBA" id="ARBA00038359"/>
    </source>
</evidence>
<feature type="region of interest" description="Disordered" evidence="6">
    <location>
        <begin position="431"/>
        <end position="459"/>
    </location>
</feature>
<feature type="transmembrane region" description="Helical" evidence="7">
    <location>
        <begin position="15"/>
        <end position="37"/>
    </location>
</feature>
<protein>
    <recommendedName>
        <fullName evidence="8">Rhodopsin domain-containing protein</fullName>
    </recommendedName>
</protein>
<evidence type="ECO:0000256" key="2">
    <source>
        <dbReference type="ARBA" id="ARBA00022692"/>
    </source>
</evidence>
<keyword evidence="3 7" id="KW-1133">Transmembrane helix</keyword>
<dbReference type="InterPro" id="IPR049326">
    <property type="entry name" value="Rhodopsin_dom_fungi"/>
</dbReference>
<evidence type="ECO:0000313" key="10">
    <source>
        <dbReference type="Proteomes" id="UP000308133"/>
    </source>
</evidence>
<comment type="caution">
    <text evidence="9">The sequence shown here is derived from an EMBL/GenBank/DDBJ whole genome shotgun (WGS) entry which is preliminary data.</text>
</comment>
<accession>A0A4U7B069</accession>
<evidence type="ECO:0000313" key="9">
    <source>
        <dbReference type="EMBL" id="TKX24383.1"/>
    </source>
</evidence>
<evidence type="ECO:0000256" key="6">
    <source>
        <dbReference type="SAM" id="MobiDB-lite"/>
    </source>
</evidence>
<evidence type="ECO:0000259" key="8">
    <source>
        <dbReference type="Pfam" id="PF20684"/>
    </source>
</evidence>
<gene>
    <name evidence="9" type="ORF">C1H76_3489</name>
</gene>
<feature type="transmembrane region" description="Helical" evidence="7">
    <location>
        <begin position="209"/>
        <end position="229"/>
    </location>
</feature>
<name>A0A4U7B069_9PEZI</name>
<evidence type="ECO:0000256" key="7">
    <source>
        <dbReference type="SAM" id="Phobius"/>
    </source>
</evidence>
<dbReference type="Proteomes" id="UP000308133">
    <property type="component" value="Unassembled WGS sequence"/>
</dbReference>
<dbReference type="PANTHER" id="PTHR33048:SF96">
    <property type="entry name" value="INTEGRAL MEMBRANE PROTEIN"/>
    <property type="match status" value="1"/>
</dbReference>
<evidence type="ECO:0000256" key="4">
    <source>
        <dbReference type="ARBA" id="ARBA00023136"/>
    </source>
</evidence>
<feature type="domain" description="Rhodopsin" evidence="8">
    <location>
        <begin position="33"/>
        <end position="267"/>
    </location>
</feature>
<dbReference type="InterPro" id="IPR052337">
    <property type="entry name" value="SAT4-like"/>
</dbReference>
<dbReference type="PANTHER" id="PTHR33048">
    <property type="entry name" value="PTH11-LIKE INTEGRAL MEMBRANE PROTEIN (AFU_ORTHOLOGUE AFUA_5G11245)"/>
    <property type="match status" value="1"/>
</dbReference>
<feature type="transmembrane region" description="Helical" evidence="7">
    <location>
        <begin position="128"/>
        <end position="161"/>
    </location>
</feature>
<feature type="compositionally biased region" description="Low complexity" evidence="6">
    <location>
        <begin position="292"/>
        <end position="313"/>
    </location>
</feature>
<comment type="subcellular location">
    <subcellularLocation>
        <location evidence="1">Membrane</location>
        <topology evidence="1">Multi-pass membrane protein</topology>
    </subcellularLocation>
</comment>
<dbReference type="GO" id="GO:0016020">
    <property type="term" value="C:membrane"/>
    <property type="evidence" value="ECO:0007669"/>
    <property type="project" value="UniProtKB-SubCell"/>
</dbReference>
<feature type="transmembrane region" description="Helical" evidence="7">
    <location>
        <begin position="90"/>
        <end position="116"/>
    </location>
</feature>
<reference evidence="9 10" key="1">
    <citation type="submission" date="2018-02" db="EMBL/GenBank/DDBJ databases">
        <title>Draft genome sequences of Elsinoe sp., causing black scab on jojoba.</title>
        <authorList>
            <person name="Stodart B."/>
            <person name="Jeffress S."/>
            <person name="Ash G."/>
            <person name="Arun Chinnappa K."/>
        </authorList>
    </citation>
    <scope>NUCLEOTIDE SEQUENCE [LARGE SCALE GENOMIC DNA]</scope>
    <source>
        <strain evidence="9 10">Hillstone_2</strain>
    </source>
</reference>
<dbReference type="EMBL" id="PTQR01000042">
    <property type="protein sequence ID" value="TKX24383.1"/>
    <property type="molecule type" value="Genomic_DNA"/>
</dbReference>
<dbReference type="AlphaFoldDB" id="A0A4U7B069"/>
<evidence type="ECO:0000256" key="3">
    <source>
        <dbReference type="ARBA" id="ARBA00022989"/>
    </source>
</evidence>
<dbReference type="Pfam" id="PF20684">
    <property type="entry name" value="Fung_rhodopsin"/>
    <property type="match status" value="1"/>
</dbReference>
<comment type="similarity">
    <text evidence="5">Belongs to the SAT4 family.</text>
</comment>
<feature type="transmembrane region" description="Helical" evidence="7">
    <location>
        <begin position="249"/>
        <end position="267"/>
    </location>
</feature>
<feature type="transmembrane region" description="Helical" evidence="7">
    <location>
        <begin position="173"/>
        <end position="197"/>
    </location>
</feature>
<feature type="region of interest" description="Disordered" evidence="6">
    <location>
        <begin position="290"/>
        <end position="350"/>
    </location>
</feature>
<feature type="transmembrane region" description="Helical" evidence="7">
    <location>
        <begin position="49"/>
        <end position="70"/>
    </location>
</feature>
<proteinExistence type="inferred from homology"/>
<evidence type="ECO:0000256" key="1">
    <source>
        <dbReference type="ARBA" id="ARBA00004141"/>
    </source>
</evidence>